<comment type="similarity">
    <text evidence="1">Belongs to the ComF/GntX family.</text>
</comment>
<gene>
    <name evidence="4" type="ORF">MNBD_GAMMA05-338</name>
</gene>
<dbReference type="SUPFAM" id="SSF53271">
    <property type="entry name" value="PRTase-like"/>
    <property type="match status" value="1"/>
</dbReference>
<dbReference type="GO" id="GO:0016757">
    <property type="term" value="F:glycosyltransferase activity"/>
    <property type="evidence" value="ECO:0007669"/>
    <property type="project" value="UniProtKB-KW"/>
</dbReference>
<dbReference type="Gene3D" id="3.40.50.2020">
    <property type="match status" value="1"/>
</dbReference>
<evidence type="ECO:0000313" key="4">
    <source>
        <dbReference type="EMBL" id="VAW53389.1"/>
    </source>
</evidence>
<dbReference type="PANTHER" id="PTHR47505:SF1">
    <property type="entry name" value="DNA UTILIZATION PROTEIN YHGH"/>
    <property type="match status" value="1"/>
</dbReference>
<dbReference type="PANTHER" id="PTHR47505">
    <property type="entry name" value="DNA UTILIZATION PROTEIN YHGH"/>
    <property type="match status" value="1"/>
</dbReference>
<keyword evidence="4" id="KW-0328">Glycosyltransferase</keyword>
<name>A0A3B0WW18_9ZZZZ</name>
<proteinExistence type="inferred from homology"/>
<dbReference type="InterPro" id="IPR029057">
    <property type="entry name" value="PRTase-like"/>
</dbReference>
<dbReference type="AlphaFoldDB" id="A0A3B0WW18"/>
<feature type="domain" description="Double zinc ribbon" evidence="3">
    <location>
        <begin position="8"/>
        <end position="68"/>
    </location>
</feature>
<evidence type="ECO:0000256" key="1">
    <source>
        <dbReference type="ARBA" id="ARBA00008007"/>
    </source>
</evidence>
<dbReference type="InterPro" id="IPR044005">
    <property type="entry name" value="DZR_2"/>
</dbReference>
<dbReference type="Pfam" id="PF00156">
    <property type="entry name" value="Pribosyltran"/>
    <property type="match status" value="1"/>
</dbReference>
<dbReference type="Pfam" id="PF18912">
    <property type="entry name" value="DZR_2"/>
    <property type="match status" value="1"/>
</dbReference>
<keyword evidence="4" id="KW-0808">Transferase</keyword>
<dbReference type="CDD" id="cd06223">
    <property type="entry name" value="PRTases_typeI"/>
    <property type="match status" value="1"/>
</dbReference>
<organism evidence="4">
    <name type="scientific">hydrothermal vent metagenome</name>
    <dbReference type="NCBI Taxonomy" id="652676"/>
    <lineage>
        <taxon>unclassified sequences</taxon>
        <taxon>metagenomes</taxon>
        <taxon>ecological metagenomes</taxon>
    </lineage>
</organism>
<evidence type="ECO:0000259" key="2">
    <source>
        <dbReference type="Pfam" id="PF00156"/>
    </source>
</evidence>
<dbReference type="InterPro" id="IPR051910">
    <property type="entry name" value="ComF/GntX_DNA_util-trans"/>
</dbReference>
<protein>
    <submittedName>
        <fullName evidence="4">Competence protein F homolog, phosphoribosyltransferase domain protein YhgH required for utilization of DNA as sole source of carbon and energy</fullName>
    </submittedName>
</protein>
<reference evidence="4" key="1">
    <citation type="submission" date="2018-06" db="EMBL/GenBank/DDBJ databases">
        <authorList>
            <person name="Zhirakovskaya E."/>
        </authorList>
    </citation>
    <scope>NUCLEOTIDE SEQUENCE</scope>
</reference>
<feature type="domain" description="Phosphoribosyltransferase" evidence="2">
    <location>
        <begin position="148"/>
        <end position="240"/>
    </location>
</feature>
<dbReference type="EMBL" id="UOFE01000034">
    <property type="protein sequence ID" value="VAW53389.1"/>
    <property type="molecule type" value="Genomic_DNA"/>
</dbReference>
<accession>A0A3B0WW18</accession>
<sequence length="243" mass="27152">MELASKILSRLFPSRCILCSQAVDSSVKNKAVELCLHCYNKQPFNSICCIQCALPLADNSTNTLCGRCIQKQPDYDYAHSIFRYEGDIVRLVHQLKFSEKITYASSIGEMLLSAYDIADVLKTEVPDCLLPVPLHPARLKQRGFNQSIEIARILSKERSLPIELSAIVRKRSTTSQTGLNAKQRQTNIKGAFELVSKLPYRHVLIIDDVVTTGSTVNELAHLLKKNNIERVGVLSIARAPVKN</sequence>
<dbReference type="InterPro" id="IPR000836">
    <property type="entry name" value="PRTase_dom"/>
</dbReference>
<evidence type="ECO:0000259" key="3">
    <source>
        <dbReference type="Pfam" id="PF18912"/>
    </source>
</evidence>